<gene>
    <name evidence="1" type="ORF">CSSPJE1EN2_LOCUS11054</name>
</gene>
<sequence>MTSIQTSTSSSFTGCKLLEGQHLKRVPTKDNILCPQEWLPNDLKYIRVFSLSYDTDATKWFAKWISEDVDEIGENLVPTLVMYVLEEDLL</sequence>
<accession>A0ABP1AZN3</accession>
<organism evidence="1 2">
    <name type="scientific">Sphagnum jensenii</name>
    <dbReference type="NCBI Taxonomy" id="128206"/>
    <lineage>
        <taxon>Eukaryota</taxon>
        <taxon>Viridiplantae</taxon>
        <taxon>Streptophyta</taxon>
        <taxon>Embryophyta</taxon>
        <taxon>Bryophyta</taxon>
        <taxon>Sphagnophytina</taxon>
        <taxon>Sphagnopsida</taxon>
        <taxon>Sphagnales</taxon>
        <taxon>Sphagnaceae</taxon>
        <taxon>Sphagnum</taxon>
    </lineage>
</organism>
<proteinExistence type="predicted"/>
<keyword evidence="2" id="KW-1185">Reference proteome</keyword>
<dbReference type="Proteomes" id="UP001497522">
    <property type="component" value="Chromosome 18"/>
</dbReference>
<evidence type="ECO:0000313" key="2">
    <source>
        <dbReference type="Proteomes" id="UP001497522"/>
    </source>
</evidence>
<reference evidence="1" key="1">
    <citation type="submission" date="2024-03" db="EMBL/GenBank/DDBJ databases">
        <authorList>
            <consortium name="ELIXIR-Norway"/>
            <consortium name="Elixir Norway"/>
        </authorList>
    </citation>
    <scope>NUCLEOTIDE SEQUENCE</scope>
</reference>
<evidence type="ECO:0000313" key="1">
    <source>
        <dbReference type="EMBL" id="CAK9868059.1"/>
    </source>
</evidence>
<dbReference type="EMBL" id="OZ023719">
    <property type="protein sequence ID" value="CAK9868059.1"/>
    <property type="molecule type" value="Genomic_DNA"/>
</dbReference>
<name>A0ABP1AZN3_9BRYO</name>
<protein>
    <submittedName>
        <fullName evidence="1">Uncharacterized protein</fullName>
    </submittedName>
</protein>